<evidence type="ECO:0000313" key="3">
    <source>
        <dbReference type="EnsemblMetazoa" id="XP_038078305.1"/>
    </source>
</evidence>
<reference evidence="3" key="1">
    <citation type="submission" date="2022-11" db="UniProtKB">
        <authorList>
            <consortium name="EnsemblMetazoa"/>
        </authorList>
    </citation>
    <scope>IDENTIFICATION</scope>
</reference>
<dbReference type="GO" id="GO:0005783">
    <property type="term" value="C:endoplasmic reticulum"/>
    <property type="evidence" value="ECO:0007669"/>
    <property type="project" value="TreeGrafter"/>
</dbReference>
<dbReference type="Gene3D" id="3.10.20.90">
    <property type="entry name" value="Phosphatidylinositol 3-kinase Catalytic Subunit, Chain A, domain 1"/>
    <property type="match status" value="1"/>
</dbReference>
<feature type="compositionally biased region" description="Polar residues" evidence="1">
    <location>
        <begin position="47"/>
        <end position="57"/>
    </location>
</feature>
<dbReference type="RefSeq" id="XP_038078305.1">
    <property type="nucleotide sequence ID" value="XM_038222377.1"/>
</dbReference>
<feature type="domain" description="UBX" evidence="2">
    <location>
        <begin position="217"/>
        <end position="294"/>
    </location>
</feature>
<dbReference type="GeneID" id="119745775"/>
<dbReference type="InterPro" id="IPR029071">
    <property type="entry name" value="Ubiquitin-like_domsf"/>
</dbReference>
<dbReference type="InterPro" id="IPR001012">
    <property type="entry name" value="UBX_dom"/>
</dbReference>
<dbReference type="GO" id="GO:0043130">
    <property type="term" value="F:ubiquitin binding"/>
    <property type="evidence" value="ECO:0007669"/>
    <property type="project" value="TreeGrafter"/>
</dbReference>
<sequence length="299" mass="33244">MADAGPVDYEWKRGPKSHLKTKITHTNVVPDSVVSRHVAREYLGPSQAMQKNTQKNASVGRHLPSPPQTPTRTSSQSKNVFQGRTGDHRHSHAASPSTTTRPGSALSAYSPLPGIGQSGKETELTSGILNLGLNERERVTHSPSSDSGMPHPTRFHENEGVTSDETMTSQTRTKRSLSMSSEPSNTRKISRREMRSQQFARRRHSQKSLTINDEPQEGEDRVLIAVKLPEGERLQRYFRPSDSIADIVSFAEHTSQRVFSDCNVFTSDVPKKMIDDLTVTINKAGLGHRTLLLLEEKDE</sequence>
<keyword evidence="4" id="KW-1185">Reference proteome</keyword>
<proteinExistence type="predicted"/>
<evidence type="ECO:0000256" key="1">
    <source>
        <dbReference type="SAM" id="MobiDB-lite"/>
    </source>
</evidence>
<dbReference type="InterPro" id="IPR050730">
    <property type="entry name" value="UBX_domain-protein"/>
</dbReference>
<dbReference type="PANTHER" id="PTHR23322">
    <property type="entry name" value="FAS-ASSOCIATED PROTEIN"/>
    <property type="match status" value="1"/>
</dbReference>
<dbReference type="GO" id="GO:0036503">
    <property type="term" value="P:ERAD pathway"/>
    <property type="evidence" value="ECO:0007669"/>
    <property type="project" value="TreeGrafter"/>
</dbReference>
<dbReference type="PANTHER" id="PTHR23322:SF28">
    <property type="entry name" value="UBX DOMAIN-CONTAINING PROTEIN 10"/>
    <property type="match status" value="1"/>
</dbReference>
<dbReference type="SUPFAM" id="SSF54236">
    <property type="entry name" value="Ubiquitin-like"/>
    <property type="match status" value="1"/>
</dbReference>
<feature type="compositionally biased region" description="Polar residues" evidence="1">
    <location>
        <begin position="160"/>
        <end position="187"/>
    </location>
</feature>
<feature type="region of interest" description="Disordered" evidence="1">
    <location>
        <begin position="137"/>
        <end position="216"/>
    </location>
</feature>
<feature type="compositionally biased region" description="Basic residues" evidence="1">
    <location>
        <begin position="14"/>
        <end position="23"/>
    </location>
</feature>
<dbReference type="SMART" id="SM00166">
    <property type="entry name" value="UBX"/>
    <property type="match status" value="1"/>
</dbReference>
<name>A0A914BQR9_PATMI</name>
<accession>A0A914BQR9</accession>
<dbReference type="Proteomes" id="UP000887568">
    <property type="component" value="Unplaced"/>
</dbReference>
<dbReference type="OrthoDB" id="436606at2759"/>
<evidence type="ECO:0000259" key="2">
    <source>
        <dbReference type="PROSITE" id="PS50033"/>
    </source>
</evidence>
<feature type="region of interest" description="Disordered" evidence="1">
    <location>
        <begin position="1"/>
        <end position="25"/>
    </location>
</feature>
<feature type="region of interest" description="Disordered" evidence="1">
    <location>
        <begin position="43"/>
        <end position="120"/>
    </location>
</feature>
<evidence type="ECO:0000313" key="4">
    <source>
        <dbReference type="Proteomes" id="UP000887568"/>
    </source>
</evidence>
<dbReference type="AlphaFoldDB" id="A0A914BQR9"/>
<organism evidence="3 4">
    <name type="scientific">Patiria miniata</name>
    <name type="common">Bat star</name>
    <name type="synonym">Asterina miniata</name>
    <dbReference type="NCBI Taxonomy" id="46514"/>
    <lineage>
        <taxon>Eukaryota</taxon>
        <taxon>Metazoa</taxon>
        <taxon>Echinodermata</taxon>
        <taxon>Eleutherozoa</taxon>
        <taxon>Asterozoa</taxon>
        <taxon>Asteroidea</taxon>
        <taxon>Valvatacea</taxon>
        <taxon>Valvatida</taxon>
        <taxon>Asterinidae</taxon>
        <taxon>Patiria</taxon>
    </lineage>
</organism>
<protein>
    <recommendedName>
        <fullName evidence="2">UBX domain-containing protein</fullName>
    </recommendedName>
</protein>
<dbReference type="OMA" id="EMRSQQF"/>
<dbReference type="EnsemblMetazoa" id="XM_038222377.1">
    <property type="protein sequence ID" value="XP_038078305.1"/>
    <property type="gene ID" value="LOC119745775"/>
</dbReference>
<dbReference type="Pfam" id="PF00789">
    <property type="entry name" value="UBX"/>
    <property type="match status" value="1"/>
</dbReference>
<dbReference type="PROSITE" id="PS50033">
    <property type="entry name" value="UBX"/>
    <property type="match status" value="1"/>
</dbReference>